<comment type="similarity">
    <text evidence="3 12">Belongs to the CcmD/CycX/HelD family.</text>
</comment>
<evidence type="ECO:0000256" key="8">
    <source>
        <dbReference type="ARBA" id="ARBA00022692"/>
    </source>
</evidence>
<name>E1SMF6_FERBD</name>
<protein>
    <recommendedName>
        <fullName evidence="4 12">Heme exporter protein D</fullName>
    </recommendedName>
</protein>
<dbReference type="NCBIfam" id="TIGR03141">
    <property type="entry name" value="cytochro_ccmD"/>
    <property type="match status" value="1"/>
</dbReference>
<evidence type="ECO:0000256" key="4">
    <source>
        <dbReference type="ARBA" id="ARBA00016461"/>
    </source>
</evidence>
<comment type="subcellular location">
    <subcellularLocation>
        <location evidence="2 12">Cell inner membrane</location>
        <topology evidence="2 12">Single-pass membrane protein</topology>
    </subcellularLocation>
</comment>
<dbReference type="GO" id="GO:1903607">
    <property type="term" value="P:cytochrome c biosynthetic process"/>
    <property type="evidence" value="ECO:0007669"/>
    <property type="project" value="TreeGrafter"/>
</dbReference>
<dbReference type="GO" id="GO:0017004">
    <property type="term" value="P:cytochrome complex assembly"/>
    <property type="evidence" value="ECO:0007669"/>
    <property type="project" value="UniProtKB-KW"/>
</dbReference>
<accession>E1SMF6</accession>
<organism evidence="13 14">
    <name type="scientific">Ferrimonas balearica (strain DSM 9799 / CCM 4581 / KCTC 23876 / PAT)</name>
    <dbReference type="NCBI Taxonomy" id="550540"/>
    <lineage>
        <taxon>Bacteria</taxon>
        <taxon>Pseudomonadati</taxon>
        <taxon>Pseudomonadota</taxon>
        <taxon>Gammaproteobacteria</taxon>
        <taxon>Alteromonadales</taxon>
        <taxon>Ferrimonadaceae</taxon>
        <taxon>Ferrimonas</taxon>
    </lineage>
</organism>
<dbReference type="PANTHER" id="PTHR37531">
    <property type="entry name" value="HEME EXPORTER PROTEIN D"/>
    <property type="match status" value="1"/>
</dbReference>
<dbReference type="InterPro" id="IPR052075">
    <property type="entry name" value="Heme_exporter_D"/>
</dbReference>
<dbReference type="InterPro" id="IPR007078">
    <property type="entry name" value="Haem_export_protD_CcmD"/>
</dbReference>
<evidence type="ECO:0000256" key="7">
    <source>
        <dbReference type="ARBA" id="ARBA00022519"/>
    </source>
</evidence>
<comment type="function">
    <text evidence="1 12">Required for the export of heme to the periplasm for the biogenesis of c-type cytochromes.</text>
</comment>
<evidence type="ECO:0000256" key="6">
    <source>
        <dbReference type="ARBA" id="ARBA00022475"/>
    </source>
</evidence>
<dbReference type="RefSeq" id="WP_013343817.1">
    <property type="nucleotide sequence ID" value="NC_014541.1"/>
</dbReference>
<dbReference type="STRING" id="550540.Fbal_0297"/>
<keyword evidence="7 12" id="KW-0997">Cell inner membrane</keyword>
<dbReference type="EMBL" id="CP002209">
    <property type="protein sequence ID" value="ADN74511.1"/>
    <property type="molecule type" value="Genomic_DNA"/>
</dbReference>
<evidence type="ECO:0000256" key="12">
    <source>
        <dbReference type="RuleBase" id="RU363101"/>
    </source>
</evidence>
<dbReference type="GO" id="GO:0005886">
    <property type="term" value="C:plasma membrane"/>
    <property type="evidence" value="ECO:0007669"/>
    <property type="project" value="UniProtKB-SubCell"/>
</dbReference>
<gene>
    <name evidence="13" type="ordered locus">Fbal_0297</name>
</gene>
<dbReference type="KEGG" id="fbl:Fbal_0297"/>
<evidence type="ECO:0000256" key="3">
    <source>
        <dbReference type="ARBA" id="ARBA00008741"/>
    </source>
</evidence>
<dbReference type="PANTHER" id="PTHR37531:SF1">
    <property type="entry name" value="HEME EXPORTER PROTEIN D"/>
    <property type="match status" value="1"/>
</dbReference>
<sequence>MNLTFQFASAAEFFEMGGYAFYVWLSYGVGALALAALVVNSLRKRKTVLKNIAKQQAREERLRQHRSKAA</sequence>
<reference evidence="13 14" key="1">
    <citation type="journal article" date="2010" name="Stand. Genomic Sci.">
        <title>Complete genome sequence of Ferrimonas balearica type strain (PAT).</title>
        <authorList>
            <person name="Nolan M."/>
            <person name="Sikorski J."/>
            <person name="Davenport K."/>
            <person name="Lucas S."/>
            <person name="Glavina Del Rio T."/>
            <person name="Tice H."/>
            <person name="Cheng J."/>
            <person name="Goodwin L."/>
            <person name="Pitluck S."/>
            <person name="Liolios K."/>
            <person name="Ivanova N."/>
            <person name="Mavromatis K."/>
            <person name="Ovchinnikova G."/>
            <person name="Pati A."/>
            <person name="Chen A."/>
            <person name="Palaniappan K."/>
            <person name="Land M."/>
            <person name="Hauser L."/>
            <person name="Chang Y."/>
            <person name="Jeffries C."/>
            <person name="Tapia R."/>
            <person name="Brettin T."/>
            <person name="Detter J."/>
            <person name="Han C."/>
            <person name="Yasawong M."/>
            <person name="Rohde M."/>
            <person name="Tindall B."/>
            <person name="Goker M."/>
            <person name="Woyke T."/>
            <person name="Bristow J."/>
            <person name="Eisen J."/>
            <person name="Markowitz V."/>
            <person name="Hugenholtz P."/>
            <person name="Kyrpides N."/>
            <person name="Klenk H."/>
            <person name="Lapidus A."/>
        </authorList>
    </citation>
    <scope>NUCLEOTIDE SEQUENCE [LARGE SCALE GENOMIC DNA]</scope>
    <source>
        <strain evidence="14">DSM 9799 / CCM 4581 / KCTC 23876 / PAT</strain>
    </source>
</reference>
<dbReference type="GeneID" id="67180543"/>
<evidence type="ECO:0000256" key="10">
    <source>
        <dbReference type="ARBA" id="ARBA00022989"/>
    </source>
</evidence>
<proteinExistence type="inferred from homology"/>
<evidence type="ECO:0000256" key="2">
    <source>
        <dbReference type="ARBA" id="ARBA00004377"/>
    </source>
</evidence>
<keyword evidence="10 12" id="KW-1133">Transmembrane helix</keyword>
<evidence type="ECO:0000313" key="13">
    <source>
        <dbReference type="EMBL" id="ADN74511.1"/>
    </source>
</evidence>
<feature type="transmembrane region" description="Helical" evidence="12">
    <location>
        <begin position="20"/>
        <end position="42"/>
    </location>
</feature>
<keyword evidence="9 12" id="KW-0201">Cytochrome c-type biogenesis</keyword>
<dbReference type="Proteomes" id="UP000006683">
    <property type="component" value="Chromosome"/>
</dbReference>
<evidence type="ECO:0000256" key="1">
    <source>
        <dbReference type="ARBA" id="ARBA00002442"/>
    </source>
</evidence>
<evidence type="ECO:0000256" key="9">
    <source>
        <dbReference type="ARBA" id="ARBA00022748"/>
    </source>
</evidence>
<keyword evidence="14" id="KW-1185">Reference proteome</keyword>
<dbReference type="eggNOG" id="COG3114">
    <property type="taxonomic scope" value="Bacteria"/>
</dbReference>
<dbReference type="OrthoDB" id="9815607at2"/>
<keyword evidence="11 12" id="KW-0472">Membrane</keyword>
<evidence type="ECO:0000256" key="11">
    <source>
        <dbReference type="ARBA" id="ARBA00023136"/>
    </source>
</evidence>
<evidence type="ECO:0000313" key="14">
    <source>
        <dbReference type="Proteomes" id="UP000006683"/>
    </source>
</evidence>
<evidence type="ECO:0000256" key="5">
    <source>
        <dbReference type="ARBA" id="ARBA00022448"/>
    </source>
</evidence>
<keyword evidence="8 12" id="KW-0812">Transmembrane</keyword>
<keyword evidence="6 12" id="KW-1003">Cell membrane</keyword>
<dbReference type="Pfam" id="PF04995">
    <property type="entry name" value="CcmD"/>
    <property type="match status" value="1"/>
</dbReference>
<dbReference type="AlphaFoldDB" id="E1SMF6"/>
<dbReference type="HOGENOM" id="CLU_180892_0_1_6"/>
<keyword evidence="5 12" id="KW-0813">Transport</keyword>
<dbReference type="GO" id="GO:0015886">
    <property type="term" value="P:heme transport"/>
    <property type="evidence" value="ECO:0007669"/>
    <property type="project" value="InterPro"/>
</dbReference>